<evidence type="ECO:0000256" key="11">
    <source>
        <dbReference type="ARBA" id="ARBA00022884"/>
    </source>
</evidence>
<evidence type="ECO:0000256" key="3">
    <source>
        <dbReference type="ARBA" id="ARBA00011209"/>
    </source>
</evidence>
<comment type="subunit">
    <text evidence="3 15">Tetramer of two alpha and two beta subunits.</text>
</comment>
<dbReference type="CDD" id="cd00769">
    <property type="entry name" value="PheRS_beta_core"/>
    <property type="match status" value="1"/>
</dbReference>
<dbReference type="NCBIfam" id="TIGR00472">
    <property type="entry name" value="pheT_bact"/>
    <property type="match status" value="1"/>
</dbReference>
<dbReference type="PANTHER" id="PTHR10947">
    <property type="entry name" value="PHENYLALANYL-TRNA SYNTHETASE BETA CHAIN AND LEUCINE-RICH REPEAT-CONTAINING PROTEIN 47"/>
    <property type="match status" value="1"/>
</dbReference>
<feature type="domain" description="B5" evidence="19">
    <location>
        <begin position="430"/>
        <end position="506"/>
    </location>
</feature>
<feature type="binding site" evidence="15">
    <location>
        <position position="493"/>
    </location>
    <ligand>
        <name>Mg(2+)</name>
        <dbReference type="ChEBI" id="CHEBI:18420"/>
        <note>shared with alpha subunit</note>
    </ligand>
</feature>
<dbReference type="Pfam" id="PF17759">
    <property type="entry name" value="tRNA_synthFbeta"/>
    <property type="match status" value="1"/>
</dbReference>
<dbReference type="RefSeq" id="WP_188413665.1">
    <property type="nucleotide sequence ID" value="NZ_BMDO01000001.1"/>
</dbReference>
<keyword evidence="8 15" id="KW-0547">Nucleotide-binding</keyword>
<dbReference type="PROSITE" id="PS50886">
    <property type="entry name" value="TRBD"/>
    <property type="match status" value="1"/>
</dbReference>
<dbReference type="InterPro" id="IPR020825">
    <property type="entry name" value="Phe-tRNA_synthase-like_B3/B4"/>
</dbReference>
<feature type="domain" description="FDX-ACB" evidence="18">
    <location>
        <begin position="727"/>
        <end position="820"/>
    </location>
</feature>
<comment type="caution">
    <text evidence="20">The sequence shown here is derived from an EMBL/GenBank/DDBJ whole genome shotgun (WGS) entry which is preliminary data.</text>
</comment>
<keyword evidence="6 15" id="KW-0436">Ligase</keyword>
<proteinExistence type="inferred from homology"/>
<dbReference type="InterPro" id="IPR045060">
    <property type="entry name" value="Phe-tRNA-ligase_IIc_bsu"/>
</dbReference>
<dbReference type="Gene3D" id="3.50.40.10">
    <property type="entry name" value="Phenylalanyl-trna Synthetase, Chain B, domain 3"/>
    <property type="match status" value="1"/>
</dbReference>
<keyword evidence="5 16" id="KW-0820">tRNA-binding</keyword>
<evidence type="ECO:0000256" key="8">
    <source>
        <dbReference type="ARBA" id="ARBA00022741"/>
    </source>
</evidence>
<evidence type="ECO:0000256" key="14">
    <source>
        <dbReference type="ARBA" id="ARBA00049255"/>
    </source>
</evidence>
<dbReference type="PROSITE" id="PS51483">
    <property type="entry name" value="B5"/>
    <property type="match status" value="1"/>
</dbReference>
<name>A0A917J8I3_9SPHI</name>
<keyword evidence="21" id="KW-1185">Reference proteome</keyword>
<dbReference type="InterPro" id="IPR004532">
    <property type="entry name" value="Phe-tRNA-ligase_IIc_bsu_bact"/>
</dbReference>
<dbReference type="InterPro" id="IPR002547">
    <property type="entry name" value="tRNA-bd_dom"/>
</dbReference>
<dbReference type="SUPFAM" id="SSF56037">
    <property type="entry name" value="PheT/TilS domain"/>
    <property type="match status" value="1"/>
</dbReference>
<dbReference type="InterPro" id="IPR033714">
    <property type="entry name" value="tRNA_bind_bactPheRS"/>
</dbReference>
<evidence type="ECO:0000256" key="4">
    <source>
        <dbReference type="ARBA" id="ARBA00022490"/>
    </source>
</evidence>
<evidence type="ECO:0000256" key="2">
    <source>
        <dbReference type="ARBA" id="ARBA00008653"/>
    </source>
</evidence>
<comment type="catalytic activity">
    <reaction evidence="14 15">
        <text>tRNA(Phe) + L-phenylalanine + ATP = L-phenylalanyl-tRNA(Phe) + AMP + diphosphate + H(+)</text>
        <dbReference type="Rhea" id="RHEA:19413"/>
        <dbReference type="Rhea" id="RHEA-COMP:9668"/>
        <dbReference type="Rhea" id="RHEA-COMP:9699"/>
        <dbReference type="ChEBI" id="CHEBI:15378"/>
        <dbReference type="ChEBI" id="CHEBI:30616"/>
        <dbReference type="ChEBI" id="CHEBI:33019"/>
        <dbReference type="ChEBI" id="CHEBI:58095"/>
        <dbReference type="ChEBI" id="CHEBI:78442"/>
        <dbReference type="ChEBI" id="CHEBI:78531"/>
        <dbReference type="ChEBI" id="CHEBI:456215"/>
        <dbReference type="EC" id="6.1.1.20"/>
    </reaction>
</comment>
<evidence type="ECO:0000313" key="20">
    <source>
        <dbReference type="EMBL" id="GGI49406.1"/>
    </source>
</evidence>
<gene>
    <name evidence="15 20" type="primary">pheT</name>
    <name evidence="20" type="ORF">GCM10011425_06180</name>
</gene>
<evidence type="ECO:0000259" key="18">
    <source>
        <dbReference type="PROSITE" id="PS51447"/>
    </source>
</evidence>
<feature type="binding site" evidence="15">
    <location>
        <position position="494"/>
    </location>
    <ligand>
        <name>Mg(2+)</name>
        <dbReference type="ChEBI" id="CHEBI:18420"/>
        <note>shared with alpha subunit</note>
    </ligand>
</feature>
<dbReference type="Proteomes" id="UP000662074">
    <property type="component" value="Unassembled WGS sequence"/>
</dbReference>
<dbReference type="GO" id="GO:0006432">
    <property type="term" value="P:phenylalanyl-tRNA aminoacylation"/>
    <property type="evidence" value="ECO:0007669"/>
    <property type="project" value="UniProtKB-UniRule"/>
</dbReference>
<keyword evidence="11 16" id="KW-0694">RNA-binding</keyword>
<dbReference type="GO" id="GO:0000287">
    <property type="term" value="F:magnesium ion binding"/>
    <property type="evidence" value="ECO:0007669"/>
    <property type="project" value="UniProtKB-UniRule"/>
</dbReference>
<dbReference type="InterPro" id="IPR012340">
    <property type="entry name" value="NA-bd_OB-fold"/>
</dbReference>
<dbReference type="EC" id="6.1.1.20" evidence="15"/>
<sequence>MKISYNWLKEFITTDKTPEELSQILTGIGLEVESLEKVQAIPGGLEGLVIGYVKDAQQHPNADRLRITKVDVGGPEDLQIVCGAHNVAAGQKVVVAVVGTTVHPTAGEPFKINKSKIRGEVSEGMICAEDEIGLGTDHAGIMELDADATIGTPAKEYFKLNDDYLFEIGLTPNRADATSHLGTARDIDAFLQSNAFIKSLKYIEDDDSEVTLKSFINKPDVSAFKVDNQDRTIPVTIEAQAACPRYVSVTITGVKVQESPQWIKERLAVIGVRSINNIVDITNYVLHELGQPLHAFDADAITGNQVLVKTYPEGTTFVTLDDAERKLSADDLMIGNAEEPMCIAGVFGGANSGVKESTTAVFLESAYFNPVSVRKTSKRFGLKTDASFRFERGVDPNITVFALKRAALLIQQVAGGVISSEISDIYPAPVEPFAVEVTYHNIDRLIGKAIGQDTIKSIIQALDITIANETAEGLSLQVPPYRVDVTREVDVIEEILRIYGYNNIEIPTQIRASLNNSIRPDKDSVQNAIADLLSANGFNETLSNSLTSSSYADSLDNAVKLLNPLSNDLDIMRQTLLYSGLEAIAYNQNRRQTDLKFYEFGKTYFFEDGKYVETQKISVFVTGATQAEQWNQKSTPVSFYHLKAVVDGLLGRLSITDYTIDEIVDHEFTYGLQYNFRGGKTLVKFGSVLPGALKKAGVEKEVFYADFNFDVLLKIVRNNKIINKEISKFPSVRRDLSMLVDTAVTFGQLKQIAQKTERKLLTEVNVFDVYQGDKLPAGKKSYALSFILQDEEKTLTDKAIDAIMQKLIYNFSKETGAEIRK</sequence>
<dbReference type="GO" id="GO:0009328">
    <property type="term" value="C:phenylalanine-tRNA ligase complex"/>
    <property type="evidence" value="ECO:0007669"/>
    <property type="project" value="TreeGrafter"/>
</dbReference>
<evidence type="ECO:0000259" key="19">
    <source>
        <dbReference type="PROSITE" id="PS51483"/>
    </source>
</evidence>
<keyword evidence="12 15" id="KW-0648">Protein biosynthesis</keyword>
<keyword evidence="7 15" id="KW-0479">Metal-binding</keyword>
<evidence type="ECO:0000256" key="6">
    <source>
        <dbReference type="ARBA" id="ARBA00022598"/>
    </source>
</evidence>
<accession>A0A917J8I3</accession>
<dbReference type="Gene3D" id="3.30.70.380">
    <property type="entry name" value="Ferrodoxin-fold anticodon-binding domain"/>
    <property type="match status" value="1"/>
</dbReference>
<comment type="cofactor">
    <cofactor evidence="15">
        <name>Mg(2+)</name>
        <dbReference type="ChEBI" id="CHEBI:18420"/>
    </cofactor>
    <text evidence="15">Binds 2 magnesium ions per tetramer.</text>
</comment>
<keyword evidence="10 15" id="KW-0460">Magnesium</keyword>
<dbReference type="NCBIfam" id="NF045760">
    <property type="entry name" value="YtpR"/>
    <property type="match status" value="1"/>
</dbReference>
<dbReference type="Gene3D" id="2.40.50.140">
    <property type="entry name" value="Nucleic acid-binding proteins"/>
    <property type="match status" value="1"/>
</dbReference>
<evidence type="ECO:0000256" key="9">
    <source>
        <dbReference type="ARBA" id="ARBA00022840"/>
    </source>
</evidence>
<dbReference type="PANTHER" id="PTHR10947:SF0">
    <property type="entry name" value="PHENYLALANINE--TRNA LIGASE BETA SUBUNIT"/>
    <property type="match status" value="1"/>
</dbReference>
<dbReference type="SUPFAM" id="SSF54991">
    <property type="entry name" value="Anticodon-binding domain of PheRS"/>
    <property type="match status" value="1"/>
</dbReference>
<comment type="similarity">
    <text evidence="2 15">Belongs to the phenylalanyl-tRNA synthetase beta subunit family. Type 1 subfamily.</text>
</comment>
<evidence type="ECO:0000313" key="21">
    <source>
        <dbReference type="Proteomes" id="UP000662074"/>
    </source>
</evidence>
<dbReference type="SMART" id="SM00873">
    <property type="entry name" value="B3_4"/>
    <property type="match status" value="1"/>
</dbReference>
<evidence type="ECO:0000256" key="7">
    <source>
        <dbReference type="ARBA" id="ARBA00022723"/>
    </source>
</evidence>
<dbReference type="AlphaFoldDB" id="A0A917J8I3"/>
<dbReference type="SMART" id="SM00896">
    <property type="entry name" value="FDX-ACB"/>
    <property type="match status" value="1"/>
</dbReference>
<dbReference type="InterPro" id="IPR005147">
    <property type="entry name" value="tRNA_synthase_B5-dom"/>
</dbReference>
<dbReference type="InterPro" id="IPR005146">
    <property type="entry name" value="B3/B4_tRNA-bd"/>
</dbReference>
<dbReference type="Pfam" id="PF03483">
    <property type="entry name" value="B3_4"/>
    <property type="match status" value="1"/>
</dbReference>
<keyword evidence="9 15" id="KW-0067">ATP-binding</keyword>
<evidence type="ECO:0000256" key="13">
    <source>
        <dbReference type="ARBA" id="ARBA00023146"/>
    </source>
</evidence>
<evidence type="ECO:0000256" key="15">
    <source>
        <dbReference type="HAMAP-Rule" id="MF_00283"/>
    </source>
</evidence>
<evidence type="ECO:0000256" key="5">
    <source>
        <dbReference type="ARBA" id="ARBA00022555"/>
    </source>
</evidence>
<comment type="subcellular location">
    <subcellularLocation>
        <location evidence="1 15">Cytoplasm</location>
    </subcellularLocation>
</comment>
<evidence type="ECO:0000256" key="16">
    <source>
        <dbReference type="PROSITE-ProRule" id="PRU00209"/>
    </source>
</evidence>
<dbReference type="Gene3D" id="3.30.56.10">
    <property type="match status" value="2"/>
</dbReference>
<dbReference type="InterPro" id="IPR041616">
    <property type="entry name" value="PheRS_beta_core"/>
</dbReference>
<evidence type="ECO:0000256" key="10">
    <source>
        <dbReference type="ARBA" id="ARBA00022842"/>
    </source>
</evidence>
<feature type="binding site" evidence="15">
    <location>
        <position position="484"/>
    </location>
    <ligand>
        <name>Mg(2+)</name>
        <dbReference type="ChEBI" id="CHEBI:18420"/>
        <note>shared with alpha subunit</note>
    </ligand>
</feature>
<organism evidence="20 21">
    <name type="scientific">Mucilaginibacter galii</name>
    <dbReference type="NCBI Taxonomy" id="2005073"/>
    <lineage>
        <taxon>Bacteria</taxon>
        <taxon>Pseudomonadati</taxon>
        <taxon>Bacteroidota</taxon>
        <taxon>Sphingobacteriia</taxon>
        <taxon>Sphingobacteriales</taxon>
        <taxon>Sphingobacteriaceae</taxon>
        <taxon>Mucilaginibacter</taxon>
    </lineage>
</organism>
<dbReference type="SMART" id="SM00874">
    <property type="entry name" value="B5"/>
    <property type="match status" value="1"/>
</dbReference>
<dbReference type="Gene3D" id="3.30.930.10">
    <property type="entry name" value="Bira Bifunctional Protein, Domain 2"/>
    <property type="match status" value="1"/>
</dbReference>
<dbReference type="GO" id="GO:0005524">
    <property type="term" value="F:ATP binding"/>
    <property type="evidence" value="ECO:0007669"/>
    <property type="project" value="UniProtKB-UniRule"/>
</dbReference>
<evidence type="ECO:0000256" key="12">
    <source>
        <dbReference type="ARBA" id="ARBA00022917"/>
    </source>
</evidence>
<dbReference type="SUPFAM" id="SSF55681">
    <property type="entry name" value="Class II aaRS and biotin synthetases"/>
    <property type="match status" value="1"/>
</dbReference>
<dbReference type="EMBL" id="BMDO01000001">
    <property type="protein sequence ID" value="GGI49406.1"/>
    <property type="molecule type" value="Genomic_DNA"/>
</dbReference>
<dbReference type="FunFam" id="3.50.40.10:FF:000001">
    <property type="entry name" value="Phenylalanine--tRNA ligase beta subunit"/>
    <property type="match status" value="1"/>
</dbReference>
<dbReference type="FunFam" id="2.40.50.140:FF:000045">
    <property type="entry name" value="Phenylalanine--tRNA ligase beta subunit"/>
    <property type="match status" value="1"/>
</dbReference>
<dbReference type="InterPro" id="IPR009061">
    <property type="entry name" value="DNA-bd_dom_put_sf"/>
</dbReference>
<dbReference type="Pfam" id="PF01588">
    <property type="entry name" value="tRNA_bind"/>
    <property type="match status" value="1"/>
</dbReference>
<reference evidence="20" key="1">
    <citation type="journal article" date="2014" name="Int. J. Syst. Evol. Microbiol.">
        <title>Complete genome sequence of Corynebacterium casei LMG S-19264T (=DSM 44701T), isolated from a smear-ripened cheese.</title>
        <authorList>
            <consortium name="US DOE Joint Genome Institute (JGI-PGF)"/>
            <person name="Walter F."/>
            <person name="Albersmeier A."/>
            <person name="Kalinowski J."/>
            <person name="Ruckert C."/>
        </authorList>
    </citation>
    <scope>NUCLEOTIDE SEQUENCE</scope>
    <source>
        <strain evidence="20">CCM 8711</strain>
    </source>
</reference>
<keyword evidence="4 15" id="KW-0963">Cytoplasm</keyword>
<dbReference type="GO" id="GO:0000049">
    <property type="term" value="F:tRNA binding"/>
    <property type="evidence" value="ECO:0007669"/>
    <property type="project" value="UniProtKB-UniRule"/>
</dbReference>
<dbReference type="HAMAP" id="MF_00283">
    <property type="entry name" value="Phe_tRNA_synth_beta1"/>
    <property type="match status" value="1"/>
</dbReference>
<keyword evidence="13 15" id="KW-0030">Aminoacyl-tRNA synthetase</keyword>
<dbReference type="FunFam" id="3.30.70.380:FF:000001">
    <property type="entry name" value="Phenylalanine--tRNA ligase beta subunit"/>
    <property type="match status" value="1"/>
</dbReference>
<reference evidence="20" key="2">
    <citation type="submission" date="2020-09" db="EMBL/GenBank/DDBJ databases">
        <authorList>
            <person name="Sun Q."/>
            <person name="Sedlacek I."/>
        </authorList>
    </citation>
    <scope>NUCLEOTIDE SEQUENCE</scope>
    <source>
        <strain evidence="20">CCM 8711</strain>
    </source>
</reference>
<evidence type="ECO:0000256" key="1">
    <source>
        <dbReference type="ARBA" id="ARBA00004496"/>
    </source>
</evidence>
<dbReference type="GO" id="GO:0004826">
    <property type="term" value="F:phenylalanine-tRNA ligase activity"/>
    <property type="evidence" value="ECO:0007669"/>
    <property type="project" value="UniProtKB-UniRule"/>
</dbReference>
<dbReference type="InterPro" id="IPR005121">
    <property type="entry name" value="Fdx_antiC-bd"/>
</dbReference>
<dbReference type="InterPro" id="IPR045864">
    <property type="entry name" value="aa-tRNA-synth_II/BPL/LPL"/>
</dbReference>
<feature type="domain" description="TRNA-binding" evidence="17">
    <location>
        <begin position="42"/>
        <end position="155"/>
    </location>
</feature>
<feature type="binding site" evidence="15">
    <location>
        <position position="490"/>
    </location>
    <ligand>
        <name>Mg(2+)</name>
        <dbReference type="ChEBI" id="CHEBI:18420"/>
        <note>shared with alpha subunit</note>
    </ligand>
</feature>
<evidence type="ECO:0000259" key="17">
    <source>
        <dbReference type="PROSITE" id="PS50886"/>
    </source>
</evidence>
<dbReference type="Pfam" id="PF03484">
    <property type="entry name" value="B5"/>
    <property type="match status" value="1"/>
</dbReference>
<dbReference type="SUPFAM" id="SSF50249">
    <property type="entry name" value="Nucleic acid-binding proteins"/>
    <property type="match status" value="1"/>
</dbReference>
<dbReference type="InterPro" id="IPR036690">
    <property type="entry name" value="Fdx_antiC-bd_sf"/>
</dbReference>
<protein>
    <recommendedName>
        <fullName evidence="15">Phenylalanine--tRNA ligase beta subunit</fullName>
        <ecNumber evidence="15">6.1.1.20</ecNumber>
    </recommendedName>
    <alternativeName>
        <fullName evidence="15">Phenylalanyl-tRNA synthetase beta subunit</fullName>
        <shortName evidence="15">PheRS</shortName>
    </alternativeName>
</protein>
<dbReference type="Pfam" id="PF03147">
    <property type="entry name" value="FDX-ACB"/>
    <property type="match status" value="1"/>
</dbReference>
<dbReference type="CDD" id="cd02796">
    <property type="entry name" value="tRNA_bind_bactPheRS"/>
    <property type="match status" value="1"/>
</dbReference>
<dbReference type="SUPFAM" id="SSF46955">
    <property type="entry name" value="Putative DNA-binding domain"/>
    <property type="match status" value="1"/>
</dbReference>
<dbReference type="PROSITE" id="PS51447">
    <property type="entry name" value="FDX_ACB"/>
    <property type="match status" value="1"/>
</dbReference>